<accession>A0A6J1Q0J5</accession>
<comment type="similarity">
    <text evidence="2">Belongs to the THAP1 family.</text>
</comment>
<keyword evidence="4 12" id="KW-0863">Zinc-finger</keyword>
<dbReference type="PANTHER" id="PTHR46600">
    <property type="entry name" value="THAP DOMAIN-CONTAINING"/>
    <property type="match status" value="1"/>
</dbReference>
<keyword evidence="10" id="KW-0539">Nucleus</keyword>
<evidence type="ECO:0000256" key="10">
    <source>
        <dbReference type="ARBA" id="ARBA00023242"/>
    </source>
</evidence>
<gene>
    <name evidence="16" type="primary">LOC112456716</name>
</gene>
<dbReference type="PROSITE" id="PS50950">
    <property type="entry name" value="ZF_THAP"/>
    <property type="match status" value="1"/>
</dbReference>
<evidence type="ECO:0000256" key="6">
    <source>
        <dbReference type="ARBA" id="ARBA00023015"/>
    </source>
</evidence>
<dbReference type="GO" id="GO:0008270">
    <property type="term" value="F:zinc ion binding"/>
    <property type="evidence" value="ECO:0007669"/>
    <property type="project" value="UniProtKB-KW"/>
</dbReference>
<dbReference type="SMART" id="SM00692">
    <property type="entry name" value="DM3"/>
    <property type="match status" value="1"/>
</dbReference>
<name>A0A6J1Q0J5_9HYME</name>
<evidence type="ECO:0000256" key="2">
    <source>
        <dbReference type="ARBA" id="ARBA00006177"/>
    </source>
</evidence>
<keyword evidence="11" id="KW-0131">Cell cycle</keyword>
<dbReference type="Proteomes" id="UP000504618">
    <property type="component" value="Unplaced"/>
</dbReference>
<evidence type="ECO:0000313" key="16">
    <source>
        <dbReference type="RefSeq" id="XP_024875213.1"/>
    </source>
</evidence>
<evidence type="ECO:0000256" key="4">
    <source>
        <dbReference type="ARBA" id="ARBA00022771"/>
    </source>
</evidence>
<dbReference type="Gene3D" id="6.20.210.20">
    <property type="entry name" value="THAP domain"/>
    <property type="match status" value="1"/>
</dbReference>
<dbReference type="GeneID" id="112456716"/>
<keyword evidence="3" id="KW-0479">Metal-binding</keyword>
<dbReference type="GO" id="GO:0005654">
    <property type="term" value="C:nucleoplasm"/>
    <property type="evidence" value="ECO:0007669"/>
    <property type="project" value="UniProtKB-SubCell"/>
</dbReference>
<dbReference type="GO" id="GO:0043565">
    <property type="term" value="F:sequence-specific DNA binding"/>
    <property type="evidence" value="ECO:0007669"/>
    <property type="project" value="InterPro"/>
</dbReference>
<dbReference type="SMART" id="SM00980">
    <property type="entry name" value="THAP"/>
    <property type="match status" value="1"/>
</dbReference>
<dbReference type="Pfam" id="PF05485">
    <property type="entry name" value="THAP"/>
    <property type="match status" value="1"/>
</dbReference>
<dbReference type="PANTHER" id="PTHR46600:SF1">
    <property type="entry name" value="THAP DOMAIN-CONTAINING PROTEIN 1"/>
    <property type="match status" value="1"/>
</dbReference>
<evidence type="ECO:0000256" key="1">
    <source>
        <dbReference type="ARBA" id="ARBA00004642"/>
    </source>
</evidence>
<feature type="domain" description="THAP-type" evidence="14">
    <location>
        <begin position="1"/>
        <end position="79"/>
    </location>
</feature>
<reference evidence="16" key="1">
    <citation type="submission" date="2025-08" db="UniProtKB">
        <authorList>
            <consortium name="RefSeq"/>
        </authorList>
    </citation>
    <scope>IDENTIFICATION</scope>
    <source>
        <tissue evidence="16">Whole body</tissue>
    </source>
</reference>
<feature type="coiled-coil region" evidence="13">
    <location>
        <begin position="104"/>
        <end position="229"/>
    </location>
</feature>
<evidence type="ECO:0000256" key="9">
    <source>
        <dbReference type="ARBA" id="ARBA00023163"/>
    </source>
</evidence>
<evidence type="ECO:0000256" key="13">
    <source>
        <dbReference type="SAM" id="Coils"/>
    </source>
</evidence>
<proteinExistence type="inferred from homology"/>
<keyword evidence="6" id="KW-0805">Transcription regulation</keyword>
<sequence>MVRRCCVSECRSGKNVPSHAFPKDVERRKKWFQKLNMKQLEDESEIKKLRICYKHFRDDDYSGSPTRRILLHFAVPSVLVSQHISNVSQHVSENINVDYNEHGKQHIERHEEQHEQTLNRQEQTLLHEQETLQQQNNMLLRQEKNEKALAEQQIELQKYKEATSFALRQQQKDIENIQKTLNEQNARLKLCARPNLQEITRKNLLSPTAKKLYEKIVKMKKAYRRLKRLTNVAKKNNRSRTIQLCTNDHKGNIDTTAHVRQNFMNMLIRNHDKAPQVHFQS</sequence>
<organism evidence="15 16">
    <name type="scientific">Temnothorax curvispinosus</name>
    <dbReference type="NCBI Taxonomy" id="300111"/>
    <lineage>
        <taxon>Eukaryota</taxon>
        <taxon>Metazoa</taxon>
        <taxon>Ecdysozoa</taxon>
        <taxon>Arthropoda</taxon>
        <taxon>Hexapoda</taxon>
        <taxon>Insecta</taxon>
        <taxon>Pterygota</taxon>
        <taxon>Neoptera</taxon>
        <taxon>Endopterygota</taxon>
        <taxon>Hymenoptera</taxon>
        <taxon>Apocrita</taxon>
        <taxon>Aculeata</taxon>
        <taxon>Formicoidea</taxon>
        <taxon>Formicidae</taxon>
        <taxon>Myrmicinae</taxon>
        <taxon>Temnothorax</taxon>
    </lineage>
</organism>
<keyword evidence="15" id="KW-1185">Reference proteome</keyword>
<dbReference type="InterPro" id="IPR026516">
    <property type="entry name" value="THAP1/10"/>
</dbReference>
<protein>
    <submittedName>
        <fullName evidence="16">Uncharacterized protein LOC112456716 isoform X3</fullName>
    </submittedName>
</protein>
<keyword evidence="5" id="KW-0862">Zinc</keyword>
<keyword evidence="9" id="KW-0804">Transcription</keyword>
<evidence type="ECO:0000256" key="12">
    <source>
        <dbReference type="PROSITE-ProRule" id="PRU00309"/>
    </source>
</evidence>
<keyword evidence="7 13" id="KW-0175">Coiled coil</keyword>
<evidence type="ECO:0000256" key="7">
    <source>
        <dbReference type="ARBA" id="ARBA00023054"/>
    </source>
</evidence>
<dbReference type="InterPro" id="IPR006612">
    <property type="entry name" value="THAP_Znf"/>
</dbReference>
<dbReference type="SUPFAM" id="SSF57716">
    <property type="entry name" value="Glucocorticoid receptor-like (DNA-binding domain)"/>
    <property type="match status" value="1"/>
</dbReference>
<dbReference type="AlphaFoldDB" id="A0A6J1Q0J5"/>
<dbReference type="InterPro" id="IPR038441">
    <property type="entry name" value="THAP_Znf_sf"/>
</dbReference>
<evidence type="ECO:0000256" key="5">
    <source>
        <dbReference type="ARBA" id="ARBA00022833"/>
    </source>
</evidence>
<evidence type="ECO:0000256" key="11">
    <source>
        <dbReference type="ARBA" id="ARBA00023306"/>
    </source>
</evidence>
<comment type="subcellular location">
    <subcellularLocation>
        <location evidence="1">Nucleus</location>
        <location evidence="1">Nucleoplasm</location>
    </subcellularLocation>
</comment>
<evidence type="ECO:0000256" key="3">
    <source>
        <dbReference type="ARBA" id="ARBA00022723"/>
    </source>
</evidence>
<evidence type="ECO:0000259" key="14">
    <source>
        <dbReference type="PROSITE" id="PS50950"/>
    </source>
</evidence>
<evidence type="ECO:0000256" key="8">
    <source>
        <dbReference type="ARBA" id="ARBA00023125"/>
    </source>
</evidence>
<dbReference type="RefSeq" id="XP_024875213.1">
    <property type="nucleotide sequence ID" value="XM_025019445.1"/>
</dbReference>
<evidence type="ECO:0000313" key="15">
    <source>
        <dbReference type="Proteomes" id="UP000504618"/>
    </source>
</evidence>
<keyword evidence="8 12" id="KW-0238">DNA-binding</keyword>